<dbReference type="InterPro" id="IPR011035">
    <property type="entry name" value="Ribosomal_bL25/Gln-tRNA_synth"/>
</dbReference>
<comment type="subunit">
    <text evidence="5">Part of the 50S ribosomal subunit; part of the 5S rRNA/L5/L18/L25 subcomplex. Contacts the 5S rRNA. Binds to the 5S rRNA independently of L5 and L18.</text>
</comment>
<dbReference type="HAMAP" id="MF_01334">
    <property type="entry name" value="Ribosomal_bL25_CTC"/>
    <property type="match status" value="1"/>
</dbReference>
<dbReference type="InterPro" id="IPR029751">
    <property type="entry name" value="Ribosomal_L25_dom"/>
</dbReference>
<dbReference type="STRING" id="28885.EI16_05265"/>
<dbReference type="InterPro" id="IPR001021">
    <property type="entry name" value="Ribosomal_bL25_long"/>
</dbReference>
<organism evidence="8 9">
    <name type="scientific">Hydrogenovibrio marinus</name>
    <dbReference type="NCBI Taxonomy" id="28885"/>
    <lineage>
        <taxon>Bacteria</taxon>
        <taxon>Pseudomonadati</taxon>
        <taxon>Pseudomonadota</taxon>
        <taxon>Gammaproteobacteria</taxon>
        <taxon>Thiotrichales</taxon>
        <taxon>Piscirickettsiaceae</taxon>
        <taxon>Hydrogenovibrio</taxon>
    </lineage>
</organism>
<evidence type="ECO:0000259" key="6">
    <source>
        <dbReference type="Pfam" id="PF01386"/>
    </source>
</evidence>
<dbReference type="GO" id="GO:0003735">
    <property type="term" value="F:structural constituent of ribosome"/>
    <property type="evidence" value="ECO:0007669"/>
    <property type="project" value="InterPro"/>
</dbReference>
<dbReference type="CDD" id="cd00495">
    <property type="entry name" value="Ribosomal_L25_TL5_CTC"/>
    <property type="match status" value="1"/>
</dbReference>
<evidence type="ECO:0000256" key="4">
    <source>
        <dbReference type="ARBA" id="ARBA00023274"/>
    </source>
</evidence>
<comment type="function">
    <text evidence="5">This is one of the proteins that binds to the 5S RNA in the ribosome where it forms part of the central protuberance.</text>
</comment>
<dbReference type="GO" id="GO:0022625">
    <property type="term" value="C:cytosolic large ribosomal subunit"/>
    <property type="evidence" value="ECO:0007669"/>
    <property type="project" value="TreeGrafter"/>
</dbReference>
<dbReference type="AlphaFoldDB" id="A0A066ZQG1"/>
<keyword evidence="3 5" id="KW-0689">Ribosomal protein</keyword>
<dbReference type="NCBIfam" id="NF004612">
    <property type="entry name" value="PRK05943.1"/>
    <property type="match status" value="1"/>
</dbReference>
<dbReference type="InterPro" id="IPR020056">
    <property type="entry name" value="Rbsml_bL25/Gln-tRNA_synth_N"/>
</dbReference>
<dbReference type="EMBL" id="JMIU01000001">
    <property type="protein sequence ID" value="KDN95707.1"/>
    <property type="molecule type" value="Genomic_DNA"/>
</dbReference>
<protein>
    <recommendedName>
        <fullName evidence="5">Large ribosomal subunit protein bL25</fullName>
    </recommendedName>
    <alternativeName>
        <fullName evidence="5">General stress protein CTC</fullName>
    </alternativeName>
</protein>
<dbReference type="Gene3D" id="2.40.240.10">
    <property type="entry name" value="Ribosomal Protein L25, Chain P"/>
    <property type="match status" value="1"/>
</dbReference>
<comment type="caution">
    <text evidence="8">The sequence shown here is derived from an EMBL/GenBank/DDBJ whole genome shotgun (WGS) entry which is preliminary data.</text>
</comment>
<comment type="similarity">
    <text evidence="5">Belongs to the bacterial ribosomal protein bL25 family. CTC subfamily.</text>
</comment>
<accession>A0A066ZQG1</accession>
<dbReference type="GO" id="GO:0008097">
    <property type="term" value="F:5S rRNA binding"/>
    <property type="evidence" value="ECO:0007669"/>
    <property type="project" value="InterPro"/>
</dbReference>
<dbReference type="SUPFAM" id="SSF50715">
    <property type="entry name" value="Ribosomal protein L25-like"/>
    <property type="match status" value="1"/>
</dbReference>
<dbReference type="NCBIfam" id="TIGR00731">
    <property type="entry name" value="bL25_bact_ctc"/>
    <property type="match status" value="1"/>
</dbReference>
<keyword evidence="9" id="KW-1185">Reference proteome</keyword>
<gene>
    <name evidence="5" type="primary">rplY</name>
    <name evidence="5" type="synonym">ctc</name>
    <name evidence="8" type="ORF">EI16_05265</name>
</gene>
<feature type="domain" description="Large ribosomal subunit protein bL25 beta" evidence="7">
    <location>
        <begin position="104"/>
        <end position="187"/>
    </location>
</feature>
<dbReference type="Gene3D" id="2.170.120.20">
    <property type="entry name" value="Ribosomal protein L25, beta domain"/>
    <property type="match status" value="1"/>
</dbReference>
<keyword evidence="4 5" id="KW-0687">Ribonucleoprotein</keyword>
<evidence type="ECO:0000256" key="2">
    <source>
        <dbReference type="ARBA" id="ARBA00022884"/>
    </source>
</evidence>
<dbReference type="Pfam" id="PF01386">
    <property type="entry name" value="Ribosomal_L25p"/>
    <property type="match status" value="1"/>
</dbReference>
<dbReference type="PANTHER" id="PTHR33284">
    <property type="entry name" value="RIBOSOMAL PROTEIN L25/GLN-TRNA SYNTHETASE, ANTI-CODON-BINDING DOMAIN-CONTAINING PROTEIN"/>
    <property type="match status" value="1"/>
</dbReference>
<sequence length="192" mass="20731">MSQVWTAELRTEEGKGASRRLRHAGKIPAIIYGAGKDAKSVSLSSNAVEHTLQDNDMYNTVLTIKGAGDEESCVIKDLQRHPATGMISHIDFQRASDASYIVKRVPLDFQGRASSPGVKMGGLMSFMQQTVEVRCLAKDLPTKITVDVSKMEGGTSLRLSQLEMPAGVVLTALTHGSADYDQAVVGIGKIRR</sequence>
<evidence type="ECO:0000256" key="1">
    <source>
        <dbReference type="ARBA" id="ARBA00022730"/>
    </source>
</evidence>
<evidence type="ECO:0000313" key="9">
    <source>
        <dbReference type="Proteomes" id="UP000027341"/>
    </source>
</evidence>
<proteinExistence type="inferred from homology"/>
<evidence type="ECO:0000313" key="8">
    <source>
        <dbReference type="EMBL" id="KDN95707.1"/>
    </source>
</evidence>
<dbReference type="NCBIfam" id="NF004130">
    <property type="entry name" value="PRK05618.1-5"/>
    <property type="match status" value="1"/>
</dbReference>
<dbReference type="Pfam" id="PF14693">
    <property type="entry name" value="Ribosomal_TL5_C"/>
    <property type="match status" value="1"/>
</dbReference>
<evidence type="ECO:0000256" key="5">
    <source>
        <dbReference type="HAMAP-Rule" id="MF_01334"/>
    </source>
</evidence>
<reference evidence="8 9" key="1">
    <citation type="submission" date="2014-04" db="EMBL/GenBank/DDBJ databases">
        <title>Draft genome sequence of Hydrogenovibrio marinus MH-110, a model organism for aerobic H2 metabolism.</title>
        <authorList>
            <person name="Cha H.J."/>
            <person name="Jo B.H."/>
            <person name="Hwang B.H."/>
        </authorList>
    </citation>
    <scope>NUCLEOTIDE SEQUENCE [LARGE SCALE GENOMIC DNA]</scope>
    <source>
        <strain evidence="8 9">MH-110</strain>
    </source>
</reference>
<keyword evidence="1 5" id="KW-0699">rRNA-binding</keyword>
<dbReference type="Proteomes" id="UP000027341">
    <property type="component" value="Unassembled WGS sequence"/>
</dbReference>
<dbReference type="InterPro" id="IPR020057">
    <property type="entry name" value="Ribosomal_bL25_b-dom"/>
</dbReference>
<evidence type="ECO:0000259" key="7">
    <source>
        <dbReference type="Pfam" id="PF14693"/>
    </source>
</evidence>
<dbReference type="InterPro" id="IPR020930">
    <property type="entry name" value="Ribosomal_uL5_bac-type"/>
</dbReference>
<dbReference type="InterPro" id="IPR037121">
    <property type="entry name" value="Ribosomal_bL25_C"/>
</dbReference>
<name>A0A066ZQG1_HYDMR</name>
<dbReference type="RefSeq" id="WP_029910345.1">
    <property type="nucleotide sequence ID" value="NZ_AP020335.1"/>
</dbReference>
<dbReference type="PANTHER" id="PTHR33284:SF1">
    <property type="entry name" value="RIBOSOMAL PROTEIN L25_GLN-TRNA SYNTHETASE, ANTI-CODON-BINDING DOMAIN-CONTAINING PROTEIN"/>
    <property type="match status" value="1"/>
</dbReference>
<keyword evidence="2 5" id="KW-0694">RNA-binding</keyword>
<feature type="domain" description="Large ribosomal subunit protein bL25 L25" evidence="6">
    <location>
        <begin position="7"/>
        <end position="92"/>
    </location>
</feature>
<dbReference type="GO" id="GO:0006412">
    <property type="term" value="P:translation"/>
    <property type="evidence" value="ECO:0007669"/>
    <property type="project" value="UniProtKB-UniRule"/>
</dbReference>
<evidence type="ECO:0000256" key="3">
    <source>
        <dbReference type="ARBA" id="ARBA00022980"/>
    </source>
</evidence>